<dbReference type="OrthoDB" id="9789398at2"/>
<evidence type="ECO:0000313" key="2">
    <source>
        <dbReference type="Proteomes" id="UP000297496"/>
    </source>
</evidence>
<name>A0A4Z1C651_9ACTN</name>
<comment type="caution">
    <text evidence="1">The sequence shown here is derived from an EMBL/GenBank/DDBJ whole genome shotgun (WGS) entry which is preliminary data.</text>
</comment>
<reference evidence="1 2" key="1">
    <citation type="submission" date="2019-04" db="EMBL/GenBank/DDBJ databases">
        <title>Three New Species of Nocardioides, Nocardioides euryhalodurans sp. nov., Nocardioides seonyuensis sp. nov. and Nocardioides eburneoflavus sp. nov. Isolated from Soil.</title>
        <authorList>
            <person name="Roh S.G."/>
            <person name="Lee C."/>
            <person name="Kim M.-K."/>
            <person name="Kim S.B."/>
        </authorList>
    </citation>
    <scope>NUCLEOTIDE SEQUENCE [LARGE SCALE GENOMIC DNA]</scope>
    <source>
        <strain evidence="1 2">MMS17-SY213</strain>
    </source>
</reference>
<keyword evidence="2" id="KW-1185">Reference proteome</keyword>
<dbReference type="AlphaFoldDB" id="A0A4Z1C651"/>
<accession>A0A4Z1C651</accession>
<dbReference type="InterPro" id="IPR036291">
    <property type="entry name" value="NAD(P)-bd_dom_sf"/>
</dbReference>
<evidence type="ECO:0000313" key="1">
    <source>
        <dbReference type="EMBL" id="TGN64752.1"/>
    </source>
</evidence>
<organism evidence="1 2">
    <name type="scientific">Nocardioides eburneiflavus</name>
    <dbReference type="NCBI Taxonomy" id="2518372"/>
    <lineage>
        <taxon>Bacteria</taxon>
        <taxon>Bacillati</taxon>
        <taxon>Actinomycetota</taxon>
        <taxon>Actinomycetes</taxon>
        <taxon>Propionibacteriales</taxon>
        <taxon>Nocardioidaceae</taxon>
        <taxon>Nocardioides</taxon>
    </lineage>
</organism>
<dbReference type="EMBL" id="SRRO01000001">
    <property type="protein sequence ID" value="TGN64752.1"/>
    <property type="molecule type" value="Genomic_DNA"/>
</dbReference>
<dbReference type="RefSeq" id="WP_135839260.1">
    <property type="nucleotide sequence ID" value="NZ_SRRO01000001.1"/>
</dbReference>
<dbReference type="Gene3D" id="3.40.50.720">
    <property type="entry name" value="NAD(P)-binding Rossmann-like Domain"/>
    <property type="match status" value="1"/>
</dbReference>
<protein>
    <submittedName>
        <fullName evidence="1">Uncharacterized protein</fullName>
    </submittedName>
</protein>
<gene>
    <name evidence="1" type="ORF">EXE59_12875</name>
</gene>
<dbReference type="SUPFAM" id="SSF51735">
    <property type="entry name" value="NAD(P)-binding Rossmann-fold domains"/>
    <property type="match status" value="1"/>
</dbReference>
<sequence length="114" mass="11797">MIHRDPDPRLLLHGEVDDTIALLAEGGLAFDACAESLPLLELVPRLAQRHPRLAVVVDRLVAAQEVAGAVAYLASPSSGSTTGVCLTVVGGMNDLRLGSPGALSRLRLRGPGGP</sequence>
<dbReference type="Proteomes" id="UP000297496">
    <property type="component" value="Unassembled WGS sequence"/>
</dbReference>
<proteinExistence type="predicted"/>